<evidence type="ECO:0000313" key="1">
    <source>
        <dbReference type="EMBL" id="MDG0816807.1"/>
    </source>
</evidence>
<dbReference type="InterPro" id="IPR011042">
    <property type="entry name" value="6-blade_b-propeller_TolB-like"/>
</dbReference>
<dbReference type="Gene3D" id="2.120.10.30">
    <property type="entry name" value="TolB, C-terminal domain"/>
    <property type="match status" value="1"/>
</dbReference>
<evidence type="ECO:0000313" key="2">
    <source>
        <dbReference type="Proteomes" id="UP001152321"/>
    </source>
</evidence>
<accession>A0ABT6DIZ0</accession>
<evidence type="ECO:0008006" key="3">
    <source>
        <dbReference type="Google" id="ProtNLM"/>
    </source>
</evidence>
<gene>
    <name evidence="1" type="ORF">NWE73_10555</name>
</gene>
<keyword evidence="2" id="KW-1185">Reference proteome</keyword>
<comment type="caution">
    <text evidence="1">The sequence shown here is derived from an EMBL/GenBank/DDBJ whole genome shotgun (WGS) entry which is preliminary data.</text>
</comment>
<name>A0ABT6DIZ0_9BACT</name>
<reference evidence="1" key="1">
    <citation type="submission" date="2022-08" db="EMBL/GenBank/DDBJ databases">
        <title>Novel Bdellovibrio Species Isolated from Svalbard: Designation Bdellovibrio svalbardensis.</title>
        <authorList>
            <person name="Mitchell R.J."/>
            <person name="Choi S.Y."/>
        </authorList>
    </citation>
    <scope>NUCLEOTIDE SEQUENCE</scope>
    <source>
        <strain evidence="1">PAP01</strain>
    </source>
</reference>
<proteinExistence type="predicted"/>
<dbReference type="EMBL" id="JANRMI010000003">
    <property type="protein sequence ID" value="MDG0816807.1"/>
    <property type="molecule type" value="Genomic_DNA"/>
</dbReference>
<organism evidence="1 2">
    <name type="scientific">Bdellovibrio svalbardensis</name>
    <dbReference type="NCBI Taxonomy" id="2972972"/>
    <lineage>
        <taxon>Bacteria</taxon>
        <taxon>Pseudomonadati</taxon>
        <taxon>Bdellovibrionota</taxon>
        <taxon>Bdellovibrionia</taxon>
        <taxon>Bdellovibrionales</taxon>
        <taxon>Pseudobdellovibrionaceae</taxon>
        <taxon>Bdellovibrio</taxon>
    </lineage>
</organism>
<sequence>MILTVIFLSFSSFAQTKYCSTEASFSHEKKILAPDGVSYFLRPSGKTKEVGFATLSGKNMIMNVQTGQSTNVAGIIDPVPSPDGVLLAVPGDVVYLGADATPKSPESISEEQLEKIEYRYTGSTQIVEKRRPNTLNWQPTTLTLSALKAQKATYLASGMSFYTKDKSNPKAYNLTAFDATVSENYQSLGVVKNVKETRYRMLYEGSKSIMLKEYTWNPSNQKLTPLGDAKPMCNTNTGINSALPMLSKDGTEFSTYDPQSQSTKVYSIATCAVVAEIPSLVGKIDFSPNGRFLAFHVDGGNKIGTNQFRLPKDDGTNLSLFLYDRKNKKLIPLKSQKRTDLYYPVFLSDDEIAYVSKNKDNEQFYITSAQLEFSNLDNCGAAPKGKSETSKGVQ</sequence>
<dbReference type="RefSeq" id="WP_277578285.1">
    <property type="nucleotide sequence ID" value="NZ_JANRMI010000003.1"/>
</dbReference>
<dbReference type="SUPFAM" id="SSF82171">
    <property type="entry name" value="DPP6 N-terminal domain-like"/>
    <property type="match status" value="1"/>
</dbReference>
<protein>
    <recommendedName>
        <fullName evidence="3">Translocation protein TolB</fullName>
    </recommendedName>
</protein>
<dbReference type="Proteomes" id="UP001152321">
    <property type="component" value="Unassembled WGS sequence"/>
</dbReference>